<dbReference type="RefSeq" id="WP_141190688.1">
    <property type="nucleotide sequence ID" value="NZ_JBHUMR010000006.1"/>
</dbReference>
<dbReference type="Pfam" id="PF12686">
    <property type="entry name" value="DUF3800"/>
    <property type="match status" value="1"/>
</dbReference>
<dbReference type="InterPro" id="IPR024524">
    <property type="entry name" value="DUF3800"/>
</dbReference>
<keyword evidence="2" id="KW-1185">Reference proteome</keyword>
<evidence type="ECO:0000313" key="2">
    <source>
        <dbReference type="Proteomes" id="UP001597458"/>
    </source>
</evidence>
<protein>
    <submittedName>
        <fullName evidence="1">DUF3800 domain-containing protein</fullName>
    </submittedName>
</protein>
<name>A0ABW5PMG0_9BACI</name>
<dbReference type="EMBL" id="JBHUMR010000006">
    <property type="protein sequence ID" value="MFD2616015.1"/>
    <property type="molecule type" value="Genomic_DNA"/>
</dbReference>
<gene>
    <name evidence="1" type="ORF">ACFSTF_01580</name>
</gene>
<comment type="caution">
    <text evidence="1">The sequence shown here is derived from an EMBL/GenBank/DDBJ whole genome shotgun (WGS) entry which is preliminary data.</text>
</comment>
<organism evidence="1 2">
    <name type="scientific">Terrilactibacillus laevilacticus</name>
    <dbReference type="NCBI Taxonomy" id="1380157"/>
    <lineage>
        <taxon>Bacteria</taxon>
        <taxon>Bacillati</taxon>
        <taxon>Bacillota</taxon>
        <taxon>Bacilli</taxon>
        <taxon>Bacillales</taxon>
        <taxon>Bacillaceae</taxon>
        <taxon>Terrilactibacillus</taxon>
    </lineage>
</organism>
<proteinExistence type="predicted"/>
<sequence length="268" mass="31411">MSQQSFSNYSVKVFFDESGKNQSRPHLMGGILIPNTYYNTTAIQELNNIIKHSKIHWTDYKGHSKTRQQIWKILCTVLEKEHLLSMNVISYNQSKIEENSKHLKETYPDIADQTIFMKFPERIVYGLIRGHGTHLHLDADIYIEDDSTYHNTSYDLRDQLLKQLNIQSIYRGERFTINNTDYLPKQTEVGIEITDILLGIVRSVLRNDLSASRSSKEKNKFIISLLNANPKFHQFLKKVKYYEWDNSHELINIDFENYLNIFIGSNLA</sequence>
<evidence type="ECO:0000313" key="1">
    <source>
        <dbReference type="EMBL" id="MFD2616015.1"/>
    </source>
</evidence>
<dbReference type="Proteomes" id="UP001597458">
    <property type="component" value="Unassembled WGS sequence"/>
</dbReference>
<reference evidence="2" key="1">
    <citation type="journal article" date="2019" name="Int. J. Syst. Evol. Microbiol.">
        <title>The Global Catalogue of Microorganisms (GCM) 10K type strain sequencing project: providing services to taxonomists for standard genome sequencing and annotation.</title>
        <authorList>
            <consortium name="The Broad Institute Genomics Platform"/>
            <consortium name="The Broad Institute Genome Sequencing Center for Infectious Disease"/>
            <person name="Wu L."/>
            <person name="Ma J."/>
        </authorList>
    </citation>
    <scope>NUCLEOTIDE SEQUENCE [LARGE SCALE GENOMIC DNA]</scope>
    <source>
        <strain evidence="2">TISTR 2241</strain>
    </source>
</reference>
<accession>A0ABW5PMG0</accession>